<dbReference type="EMBL" id="JAGKHQ010000010">
    <property type="protein sequence ID" value="KAG7507230.1"/>
    <property type="molecule type" value="Genomic_DNA"/>
</dbReference>
<comment type="caution">
    <text evidence="2">The sequence shown here is derived from an EMBL/GenBank/DDBJ whole genome shotgun (WGS) entry which is preliminary data.</text>
</comment>
<accession>A0AAV6RQZ5</accession>
<feature type="region of interest" description="Disordered" evidence="1">
    <location>
        <begin position="128"/>
        <end position="156"/>
    </location>
</feature>
<sequence length="268" mass="30509">LCCPPQQLLSRTLESWIPPPSPCALRLCAGPGLSDPFRRRSRIRLLHKHRHSPRRRDLCARLAGPEDKASERGTCSESLPVRAFPNEMMALERNVGQEQKQQQPFRSCVLQRLHVKRISEANSLMVNYSAPEQRGTQRTDPSRADQRKGFRPDCSDIQAVDTPQWHMCRDLMMTSSARAKHCGLIIPDIMYCNRRGQDSDVGRWCERGGKRWRGKTKGAELSPGGVNQRRRAAENHRACGVNTPSFIARHYPLPALDMLRHTCLDAER</sequence>
<dbReference type="Proteomes" id="UP000693946">
    <property type="component" value="Linkage Group LG18"/>
</dbReference>
<name>A0AAV6RQZ5_SOLSE</name>
<gene>
    <name evidence="2" type="ORF">JOB18_027940</name>
</gene>
<evidence type="ECO:0000313" key="3">
    <source>
        <dbReference type="Proteomes" id="UP000693946"/>
    </source>
</evidence>
<evidence type="ECO:0000313" key="2">
    <source>
        <dbReference type="EMBL" id="KAG7507230.1"/>
    </source>
</evidence>
<feature type="compositionally biased region" description="Basic and acidic residues" evidence="1">
    <location>
        <begin position="135"/>
        <end position="154"/>
    </location>
</feature>
<reference evidence="2 3" key="1">
    <citation type="journal article" date="2021" name="Sci. Rep.">
        <title>Chromosome anchoring in Senegalese sole (Solea senegalensis) reveals sex-associated markers and genome rearrangements in flatfish.</title>
        <authorList>
            <person name="Guerrero-Cozar I."/>
            <person name="Gomez-Garrido J."/>
            <person name="Berbel C."/>
            <person name="Martinez-Blanch J.F."/>
            <person name="Alioto T."/>
            <person name="Claros M.G."/>
            <person name="Gagnaire P.A."/>
            <person name="Manchado M."/>
        </authorList>
    </citation>
    <scope>NUCLEOTIDE SEQUENCE [LARGE SCALE GENOMIC DNA]</scope>
    <source>
        <strain evidence="2">Sse05_10M</strain>
    </source>
</reference>
<dbReference type="AlphaFoldDB" id="A0AAV6RQZ5"/>
<feature type="non-terminal residue" evidence="2">
    <location>
        <position position="1"/>
    </location>
</feature>
<evidence type="ECO:0000256" key="1">
    <source>
        <dbReference type="SAM" id="MobiDB-lite"/>
    </source>
</evidence>
<protein>
    <submittedName>
        <fullName evidence="2">Uncharacterized protein</fullName>
    </submittedName>
</protein>
<keyword evidence="3" id="KW-1185">Reference proteome</keyword>
<proteinExistence type="predicted"/>
<organism evidence="2 3">
    <name type="scientific">Solea senegalensis</name>
    <name type="common">Senegalese sole</name>
    <dbReference type="NCBI Taxonomy" id="28829"/>
    <lineage>
        <taxon>Eukaryota</taxon>
        <taxon>Metazoa</taxon>
        <taxon>Chordata</taxon>
        <taxon>Craniata</taxon>
        <taxon>Vertebrata</taxon>
        <taxon>Euteleostomi</taxon>
        <taxon>Actinopterygii</taxon>
        <taxon>Neopterygii</taxon>
        <taxon>Teleostei</taxon>
        <taxon>Neoteleostei</taxon>
        <taxon>Acanthomorphata</taxon>
        <taxon>Carangaria</taxon>
        <taxon>Pleuronectiformes</taxon>
        <taxon>Pleuronectoidei</taxon>
        <taxon>Soleidae</taxon>
        <taxon>Solea</taxon>
    </lineage>
</organism>